<accession>A0ABP6Y1R0</accession>
<feature type="region of interest" description="Disordered" evidence="1">
    <location>
        <begin position="1"/>
        <end position="49"/>
    </location>
</feature>
<dbReference type="Gene3D" id="1.40.20.10">
    <property type="entry name" value="CHAD domain"/>
    <property type="match status" value="1"/>
</dbReference>
<evidence type="ECO:0000313" key="3">
    <source>
        <dbReference type="EMBL" id="GAA3574814.1"/>
    </source>
</evidence>
<evidence type="ECO:0000256" key="1">
    <source>
        <dbReference type="SAM" id="MobiDB-lite"/>
    </source>
</evidence>
<evidence type="ECO:0000313" key="4">
    <source>
        <dbReference type="Proteomes" id="UP001500767"/>
    </source>
</evidence>
<protein>
    <recommendedName>
        <fullName evidence="2">CHAD domain-containing protein</fullName>
    </recommendedName>
</protein>
<dbReference type="Pfam" id="PF05235">
    <property type="entry name" value="CHAD"/>
    <property type="match status" value="1"/>
</dbReference>
<feature type="domain" description="CHAD" evidence="2">
    <location>
        <begin position="355"/>
        <end position="449"/>
    </location>
</feature>
<dbReference type="InterPro" id="IPR033469">
    <property type="entry name" value="CYTH-like_dom_sf"/>
</dbReference>
<dbReference type="RefSeq" id="WP_204910181.1">
    <property type="nucleotide sequence ID" value="NZ_BAAAYR010000004.1"/>
</dbReference>
<dbReference type="Proteomes" id="UP001500767">
    <property type="component" value="Unassembled WGS sequence"/>
</dbReference>
<comment type="caution">
    <text evidence="3">The sequence shown here is derived from an EMBL/GenBank/DDBJ whole genome shotgun (WGS) entry which is preliminary data.</text>
</comment>
<dbReference type="InterPro" id="IPR007899">
    <property type="entry name" value="CHAD_dom"/>
</dbReference>
<reference evidence="4" key="1">
    <citation type="journal article" date="2019" name="Int. J. Syst. Evol. Microbiol.">
        <title>The Global Catalogue of Microorganisms (GCM) 10K type strain sequencing project: providing services to taxonomists for standard genome sequencing and annotation.</title>
        <authorList>
            <consortium name="The Broad Institute Genomics Platform"/>
            <consortium name="The Broad Institute Genome Sequencing Center for Infectious Disease"/>
            <person name="Wu L."/>
            <person name="Ma J."/>
        </authorList>
    </citation>
    <scope>NUCLEOTIDE SEQUENCE [LARGE SCALE GENOMIC DNA]</scope>
    <source>
        <strain evidence="4">JCM 16540</strain>
    </source>
</reference>
<feature type="compositionally biased region" description="Pro residues" evidence="1">
    <location>
        <begin position="35"/>
        <end position="47"/>
    </location>
</feature>
<name>A0ABP6Y1R0_9ACTN</name>
<organism evidence="3 4">
    <name type="scientific">Microlunatus spumicola</name>
    <dbReference type="NCBI Taxonomy" id="81499"/>
    <lineage>
        <taxon>Bacteria</taxon>
        <taxon>Bacillati</taxon>
        <taxon>Actinomycetota</taxon>
        <taxon>Actinomycetes</taxon>
        <taxon>Propionibacteriales</taxon>
        <taxon>Propionibacteriaceae</taxon>
        <taxon>Microlunatus</taxon>
    </lineage>
</organism>
<keyword evidence="4" id="KW-1185">Reference proteome</keyword>
<dbReference type="EMBL" id="BAAAYR010000004">
    <property type="protein sequence ID" value="GAA3574814.1"/>
    <property type="molecule type" value="Genomic_DNA"/>
</dbReference>
<gene>
    <name evidence="3" type="ORF">GCM10022197_34870</name>
</gene>
<sequence length="511" mass="55588">MAKGRKKAGRAEAKRSRQQDRAEARRARLLQVEEPLPPEPPPVPGRPPGQRLYDVPFSSVEPRLVNRDVGLHNVVARGGHNAPYTIDVTLLDAPDHRLIRSGVLLAHRVLDGRGEWFLTAPDWQPLLPKDRIELMGHADLPDDLASLIRPLRRRATLGPVAALNCDRREFALRDDAGTTLALIRDDKVTVRRGGLTTARYREVMLTPVGPGLSDDQRASVDRAFRSVGANRVPRFPRLVTRLGAPATGSSDIPAEQALDGSMPFRRFVGAVVGNRLREIVRCDLALRGGDGDALGRLSAEAAALRAELAGLAPGLEPSWTEDLTDDLDWLVAATGEQAVRDGLGPAGAPGTPAAPLRSERYLSVLERLVAAARTPRLTVDGAEPAVEVLARLLEVETRRLREVADPLRADATDAAWDQVRRATDRLRALARVAAPVLPEEAAAALALLRKPAPLLAAVRLGPPPAVPDLDALSPAEAFAAGREHERARQRHRRARQDFVERWAKSVRKRGA</sequence>
<proteinExistence type="predicted"/>
<dbReference type="InterPro" id="IPR038186">
    <property type="entry name" value="CHAD_dom_sf"/>
</dbReference>
<evidence type="ECO:0000259" key="2">
    <source>
        <dbReference type="Pfam" id="PF05235"/>
    </source>
</evidence>
<dbReference type="SUPFAM" id="SSF55154">
    <property type="entry name" value="CYTH-like phosphatases"/>
    <property type="match status" value="1"/>
</dbReference>
<feature type="compositionally biased region" description="Basic and acidic residues" evidence="1">
    <location>
        <begin position="9"/>
        <end position="26"/>
    </location>
</feature>